<evidence type="ECO:0000256" key="1">
    <source>
        <dbReference type="SAM" id="SignalP"/>
    </source>
</evidence>
<evidence type="ECO:0000313" key="2">
    <source>
        <dbReference type="EMBL" id="AQS68598.1"/>
    </source>
</evidence>
<organism evidence="2 3">
    <name type="scientific">Streptomyces pactum</name>
    <dbReference type="NCBI Taxonomy" id="68249"/>
    <lineage>
        <taxon>Bacteria</taxon>
        <taxon>Bacillati</taxon>
        <taxon>Actinomycetota</taxon>
        <taxon>Actinomycetes</taxon>
        <taxon>Kitasatosporales</taxon>
        <taxon>Streptomycetaceae</taxon>
        <taxon>Streptomyces</taxon>
    </lineage>
</organism>
<dbReference type="Gene3D" id="2.60.40.2850">
    <property type="match status" value="1"/>
</dbReference>
<evidence type="ECO:0000313" key="3">
    <source>
        <dbReference type="Proteomes" id="UP000189443"/>
    </source>
</evidence>
<dbReference type="KEGG" id="spac:B1H29_18160"/>
<keyword evidence="3" id="KW-1185">Reference proteome</keyword>
<accession>A0A1S6JA08</accession>
<proteinExistence type="predicted"/>
<dbReference type="AlphaFoldDB" id="A0A1S6JA08"/>
<gene>
    <name evidence="2" type="ORF">B1H29_18160</name>
</gene>
<protein>
    <recommendedName>
        <fullName evidence="4">Lactococcin 972 family bacteriocin</fullName>
    </recommendedName>
</protein>
<sequence length="95" mass="9990">MKNGLKAAAAAGAIVMAVATPALAKSVDVSGGRWSYDVGANYAYSNFYHSVNYHSSSVHGKSWAYSGCTANKKWSKASVEKSSIHVNSAHYDAAC</sequence>
<dbReference type="InterPro" id="IPR006540">
    <property type="entry name" value="Lactococcin_972"/>
</dbReference>
<name>A0A1S6JA08_9ACTN</name>
<feature type="chain" id="PRO_5010531951" description="Lactococcin 972 family bacteriocin" evidence="1">
    <location>
        <begin position="25"/>
        <end position="95"/>
    </location>
</feature>
<feature type="signal peptide" evidence="1">
    <location>
        <begin position="1"/>
        <end position="24"/>
    </location>
</feature>
<reference evidence="2 3" key="1">
    <citation type="submission" date="2017-02" db="EMBL/GenBank/DDBJ databases">
        <title>Streptomyces pactum ACT12 Genome sequencing and assembly.</title>
        <authorList>
            <person name="Xue Q."/>
            <person name="Yan X."/>
            <person name="Jia L."/>
            <person name="Yan H."/>
        </authorList>
    </citation>
    <scope>NUCLEOTIDE SEQUENCE [LARGE SCALE GENOMIC DNA]</scope>
    <source>
        <strain evidence="2 3">ACT12</strain>
    </source>
</reference>
<evidence type="ECO:0008006" key="4">
    <source>
        <dbReference type="Google" id="ProtNLM"/>
    </source>
</evidence>
<keyword evidence="1" id="KW-0732">Signal</keyword>
<dbReference type="RefSeq" id="WP_055418869.1">
    <property type="nucleotide sequence ID" value="NZ_CP019724.1"/>
</dbReference>
<dbReference type="Pfam" id="PF09683">
    <property type="entry name" value="Lactococcin_972"/>
    <property type="match status" value="1"/>
</dbReference>
<dbReference type="Proteomes" id="UP000189443">
    <property type="component" value="Chromosome"/>
</dbReference>
<dbReference type="EMBL" id="CP019724">
    <property type="protein sequence ID" value="AQS68598.1"/>
    <property type="molecule type" value="Genomic_DNA"/>
</dbReference>